<evidence type="ECO:0000313" key="1">
    <source>
        <dbReference type="EMBL" id="OGE41921.1"/>
    </source>
</evidence>
<proteinExistence type="predicted"/>
<protein>
    <recommendedName>
        <fullName evidence="3">MOSC domain-containing protein</fullName>
    </recommendedName>
</protein>
<comment type="caution">
    <text evidence="1">The sequence shown here is derived from an EMBL/GenBank/DDBJ whole genome shotgun (WGS) entry which is preliminary data.</text>
</comment>
<organism evidence="1 2">
    <name type="scientific">Candidatus Daviesbacteria bacterium RIFCSPLOWO2_01_FULL_39_12</name>
    <dbReference type="NCBI Taxonomy" id="1797785"/>
    <lineage>
        <taxon>Bacteria</taxon>
        <taxon>Candidatus Daviesiibacteriota</taxon>
    </lineage>
</organism>
<reference evidence="1 2" key="1">
    <citation type="journal article" date="2016" name="Nat. Commun.">
        <title>Thousands of microbial genomes shed light on interconnected biogeochemical processes in an aquifer system.</title>
        <authorList>
            <person name="Anantharaman K."/>
            <person name="Brown C.T."/>
            <person name="Hug L.A."/>
            <person name="Sharon I."/>
            <person name="Castelle C.J."/>
            <person name="Probst A.J."/>
            <person name="Thomas B.C."/>
            <person name="Singh A."/>
            <person name="Wilkins M.J."/>
            <person name="Karaoz U."/>
            <person name="Brodie E.L."/>
            <person name="Williams K.H."/>
            <person name="Hubbard S.S."/>
            <person name="Banfield J.F."/>
        </authorList>
    </citation>
    <scope>NUCLEOTIDE SEQUENCE [LARGE SCALE GENOMIC DNA]</scope>
</reference>
<sequence>MSIEGEVAALFFNPPDDKPAISVNVLTFELQGVFSNGGLDRWAGIMRVINGVSLRNTEQWLAYSLDEVDNIMPEAEATLYIRGIKDFSCLPRGSRLHFPIHSVLKDEPEVGPTILSVEDQKQLGLTGVVHQAGKIVVGDKVQIELYQAKRYHPGLKAL</sequence>
<dbReference type="AlphaFoldDB" id="A0A1F5KMS0"/>
<gene>
    <name evidence="1" type="ORF">A3B45_01785</name>
</gene>
<evidence type="ECO:0008006" key="3">
    <source>
        <dbReference type="Google" id="ProtNLM"/>
    </source>
</evidence>
<dbReference type="Gene3D" id="2.40.33.20">
    <property type="entry name" value="PK beta-barrel domain-like"/>
    <property type="match status" value="1"/>
</dbReference>
<dbReference type="SUPFAM" id="SSF50800">
    <property type="entry name" value="PK beta-barrel domain-like"/>
    <property type="match status" value="1"/>
</dbReference>
<accession>A0A1F5KMS0</accession>
<dbReference type="Proteomes" id="UP000178565">
    <property type="component" value="Unassembled WGS sequence"/>
</dbReference>
<evidence type="ECO:0000313" key="2">
    <source>
        <dbReference type="Proteomes" id="UP000178565"/>
    </source>
</evidence>
<dbReference type="STRING" id="1797785.A3B45_01785"/>
<name>A0A1F5KMS0_9BACT</name>
<dbReference type="EMBL" id="MFDM01000032">
    <property type="protein sequence ID" value="OGE41921.1"/>
    <property type="molecule type" value="Genomic_DNA"/>
</dbReference>
<dbReference type="InterPro" id="IPR011037">
    <property type="entry name" value="Pyrv_Knase-like_insert_dom_sf"/>
</dbReference>